<dbReference type="Proteomes" id="UP000199520">
    <property type="component" value="Unassembled WGS sequence"/>
</dbReference>
<protein>
    <submittedName>
        <fullName evidence="1">Uncharacterized protein</fullName>
    </submittedName>
</protein>
<dbReference type="EMBL" id="FOTS01000031">
    <property type="protein sequence ID" value="SFL99959.1"/>
    <property type="molecule type" value="Genomic_DNA"/>
</dbReference>
<name>A0A1I4M9Q0_9FIRM</name>
<accession>A0A1I4M9Q0</accession>
<dbReference type="AlphaFoldDB" id="A0A1I4M9Q0"/>
<gene>
    <name evidence="1" type="ORF">SAMN04490355_103121</name>
</gene>
<evidence type="ECO:0000313" key="2">
    <source>
        <dbReference type="Proteomes" id="UP000199520"/>
    </source>
</evidence>
<organism evidence="1 2">
    <name type="scientific">Pelosinus propionicus DSM 13327</name>
    <dbReference type="NCBI Taxonomy" id="1123291"/>
    <lineage>
        <taxon>Bacteria</taxon>
        <taxon>Bacillati</taxon>
        <taxon>Bacillota</taxon>
        <taxon>Negativicutes</taxon>
        <taxon>Selenomonadales</taxon>
        <taxon>Sporomusaceae</taxon>
        <taxon>Pelosinus</taxon>
    </lineage>
</organism>
<reference evidence="2" key="1">
    <citation type="submission" date="2016-10" db="EMBL/GenBank/DDBJ databases">
        <authorList>
            <person name="Varghese N."/>
            <person name="Submissions S."/>
        </authorList>
    </citation>
    <scope>NUCLEOTIDE SEQUENCE [LARGE SCALE GENOMIC DNA]</scope>
    <source>
        <strain evidence="2">DSM 13327</strain>
    </source>
</reference>
<sequence>MATIGRKVRYSGSVFLVKGLRGFGQAIFTEVLLAVII</sequence>
<evidence type="ECO:0000313" key="1">
    <source>
        <dbReference type="EMBL" id="SFL99959.1"/>
    </source>
</evidence>
<dbReference type="STRING" id="1123291.SAMN04490355_103121"/>
<proteinExistence type="predicted"/>
<keyword evidence="2" id="KW-1185">Reference proteome</keyword>